<dbReference type="InterPro" id="IPR015919">
    <property type="entry name" value="Cadherin-like_sf"/>
</dbReference>
<dbReference type="Pfam" id="PF16492">
    <property type="entry name" value="Cadherin_C_2"/>
    <property type="match status" value="1"/>
</dbReference>
<evidence type="ECO:0000256" key="15">
    <source>
        <dbReference type="SAM" id="SignalP"/>
    </source>
</evidence>
<dbReference type="AlphaFoldDB" id="A0A2D0SRP3"/>
<dbReference type="FunFam" id="2.60.40.60:FF:000002">
    <property type="entry name" value="Protocadherin alpha 2"/>
    <property type="match status" value="1"/>
</dbReference>
<evidence type="ECO:0000256" key="14">
    <source>
        <dbReference type="SAM" id="Phobius"/>
    </source>
</evidence>
<evidence type="ECO:0000313" key="18">
    <source>
        <dbReference type="RefSeq" id="XP_017345166.1"/>
    </source>
</evidence>
<dbReference type="GO" id="GO:0009653">
    <property type="term" value="P:anatomical structure morphogenesis"/>
    <property type="evidence" value="ECO:0007669"/>
    <property type="project" value="UniProtKB-ARBA"/>
</dbReference>
<feature type="signal peptide" evidence="15">
    <location>
        <begin position="1"/>
        <end position="26"/>
    </location>
</feature>
<keyword evidence="7 12" id="KW-0106">Calcium</keyword>
<dbReference type="Pfam" id="PF15974">
    <property type="entry name" value="Cadherin_tail"/>
    <property type="match status" value="1"/>
</dbReference>
<dbReference type="PANTHER" id="PTHR24028">
    <property type="entry name" value="CADHERIN-87A"/>
    <property type="match status" value="1"/>
</dbReference>
<dbReference type="OrthoDB" id="6252479at2759"/>
<feature type="chain" id="PRO_5012090416" evidence="15">
    <location>
        <begin position="27"/>
        <end position="938"/>
    </location>
</feature>
<feature type="compositionally biased region" description="Basic and acidic residues" evidence="13">
    <location>
        <begin position="900"/>
        <end position="916"/>
    </location>
</feature>
<dbReference type="GeneID" id="108277182"/>
<evidence type="ECO:0000256" key="2">
    <source>
        <dbReference type="ARBA" id="ARBA00004251"/>
    </source>
</evidence>
<feature type="domain" description="Cadherin" evidence="16">
    <location>
        <begin position="131"/>
        <end position="234"/>
    </location>
</feature>
<dbReference type="Pfam" id="PF00028">
    <property type="entry name" value="Cadherin"/>
    <property type="match status" value="5"/>
</dbReference>
<dbReference type="InterPro" id="IPR050174">
    <property type="entry name" value="Protocadherin/Cadherin-CA"/>
</dbReference>
<accession>A0A2D0SRP3</accession>
<sequence>MVVSDSALSAWMKALLLLCLWDLCYGQISYSVSEEAKKGTVVGNLAKDLNLSVQELESRMFQLVTGSNAKYFEVNRKTGILLVNDRIDREELCESKQKCVLNVEAMIHNPHKLYRIEINILDINDNSPVFPDQTLLLEISENVLPGDRFPLITASDIDIGSNSVKTYKINTSEYFSLDIQSDSVELVLQKSLDRERESVIKLVLTAVDGGTPSRSGTMQIAINVQDINDNNPVFTKPLYKVKVHENSSVGTKILTVSASDADEGVNAEVSYSIVSDARISALDLLSVNPVSGDITVKGNIDYEQNQAIELRIQAQDKGHPPRKSRCKVLIEVVDVNDNAPEISVTLLISAVSEDIKSGTDVALITVSDKDSGANGKVDCKILAPSPFKLQLSYKNSYALVVNEALDRERVSQYNVTVLANDEGTPSLSSSNVITVHVSDVNDNAPLFSAPVINISLKENSPVGGLMASLMARDLDIGENALVSYSLIDTVSSRVSNLMNINSHTGELYSLKSFDYEETKRLQFKVQATDSGVPPLSSNVTVNIFILDENDNSPVFLPPYSEPGSVNTENIPYSAEAGYFVAKVRAVDADSGYNALLSYHMTEPKGTNLFRIGTSTGEIRTKRRMSDNDLKAHPLIIIVSDNGEPSLSSTMSIEVVVMENMDSVQPSLRQVPVKEDNFSNLNLYLLIAIVSVSVIFLLSLIALIAAKCYGTDGGFISSSAPVITTHPDGSWSYSKSTQQYDVCFSSDTLKSDVVVFPSPFPPADAELVSINGGDTFTRNQTLPSTGKPKGPNADWRYSASLRAGVQSSVHMEEASAVMQGAQGVLVQNWPTVSSAADGEAEGQLSPPVGAGINSNSWSFRYGAGPGYGPPQALKPGEIPPEAFIIPGSPAIISIRQDPGAMDDKGDFISFGKKEDPKKKKKKKKEKKDKKEKGKDDGEE</sequence>
<evidence type="ECO:0000256" key="7">
    <source>
        <dbReference type="ARBA" id="ARBA00022837"/>
    </source>
</evidence>
<evidence type="ECO:0000259" key="16">
    <source>
        <dbReference type="PROSITE" id="PS50268"/>
    </source>
</evidence>
<dbReference type="PANTHER" id="PTHR24028:SF32">
    <property type="entry name" value="CADHERIN-RELATED NEURONAL RECEPTOR VARIABLE 10-RELATED"/>
    <property type="match status" value="1"/>
</dbReference>
<organism evidence="17 18">
    <name type="scientific">Ictalurus punctatus</name>
    <name type="common">Channel catfish</name>
    <name type="synonym">Silurus punctatus</name>
    <dbReference type="NCBI Taxonomy" id="7998"/>
    <lineage>
        <taxon>Eukaryota</taxon>
        <taxon>Metazoa</taxon>
        <taxon>Chordata</taxon>
        <taxon>Craniata</taxon>
        <taxon>Vertebrata</taxon>
        <taxon>Euteleostomi</taxon>
        <taxon>Actinopterygii</taxon>
        <taxon>Neopterygii</taxon>
        <taxon>Teleostei</taxon>
        <taxon>Ostariophysi</taxon>
        <taxon>Siluriformes</taxon>
        <taxon>Ictaluridae</taxon>
        <taxon>Ictalurus</taxon>
    </lineage>
</organism>
<evidence type="ECO:0000256" key="13">
    <source>
        <dbReference type="SAM" id="MobiDB-lite"/>
    </source>
</evidence>
<dbReference type="InterPro" id="IPR013164">
    <property type="entry name" value="Cadherin_N"/>
</dbReference>
<keyword evidence="5 15" id="KW-0732">Signal</keyword>
<feature type="domain" description="Cadherin" evidence="16">
    <location>
        <begin position="448"/>
        <end position="555"/>
    </location>
</feature>
<feature type="compositionally biased region" description="Basic residues" evidence="13">
    <location>
        <begin position="917"/>
        <end position="926"/>
    </location>
</feature>
<dbReference type="InterPro" id="IPR020894">
    <property type="entry name" value="Cadherin_CS"/>
</dbReference>
<dbReference type="FunFam" id="2.60.40.60:FF:000129">
    <property type="entry name" value="protocadherin alpha-C2 isoform X1"/>
    <property type="match status" value="1"/>
</dbReference>
<keyword evidence="3" id="KW-1003">Cell membrane</keyword>
<reference evidence="18" key="2">
    <citation type="submission" date="2025-08" db="UniProtKB">
        <authorList>
            <consortium name="RefSeq"/>
        </authorList>
    </citation>
    <scope>IDENTIFICATION</scope>
    <source>
        <tissue evidence="18">Blood</tissue>
    </source>
</reference>
<name>A0A2D0SRP3_ICTPU</name>
<feature type="transmembrane region" description="Helical" evidence="14">
    <location>
        <begin position="682"/>
        <end position="705"/>
    </location>
</feature>
<dbReference type="FunFam" id="2.60.40.60:FF:000001">
    <property type="entry name" value="Protocadherin alpha 2"/>
    <property type="match status" value="1"/>
</dbReference>
<feature type="domain" description="Cadherin" evidence="16">
    <location>
        <begin position="351"/>
        <end position="447"/>
    </location>
</feature>
<feature type="compositionally biased region" description="Basic and acidic residues" evidence="13">
    <location>
        <begin position="927"/>
        <end position="938"/>
    </location>
</feature>
<evidence type="ECO:0000256" key="6">
    <source>
        <dbReference type="ARBA" id="ARBA00022737"/>
    </source>
</evidence>
<dbReference type="FunFam" id="2.60.40.60:FF:000307">
    <property type="entry name" value="Zgc:123181"/>
    <property type="match status" value="1"/>
</dbReference>
<keyword evidence="17" id="KW-1185">Reference proteome</keyword>
<dbReference type="GO" id="GO:0005886">
    <property type="term" value="C:plasma membrane"/>
    <property type="evidence" value="ECO:0007669"/>
    <property type="project" value="UniProtKB-SubCell"/>
</dbReference>
<dbReference type="InterPro" id="IPR032455">
    <property type="entry name" value="Cadherin_C"/>
</dbReference>
<comment type="function">
    <text evidence="1">Potential calcium-dependent cell-adhesion protein. May be involved in the establishment and maintenance of specific neuronal connections in the brain.</text>
</comment>
<dbReference type="SMART" id="SM00112">
    <property type="entry name" value="CA"/>
    <property type="match status" value="6"/>
</dbReference>
<dbReference type="Pfam" id="PF08266">
    <property type="entry name" value="Cadherin_2"/>
    <property type="match status" value="1"/>
</dbReference>
<dbReference type="Proteomes" id="UP000221080">
    <property type="component" value="Chromosome 16"/>
</dbReference>
<dbReference type="CDD" id="cd11304">
    <property type="entry name" value="Cadherin_repeat"/>
    <property type="match status" value="6"/>
</dbReference>
<evidence type="ECO:0000313" key="17">
    <source>
        <dbReference type="Proteomes" id="UP000221080"/>
    </source>
</evidence>
<evidence type="ECO:0000256" key="4">
    <source>
        <dbReference type="ARBA" id="ARBA00022692"/>
    </source>
</evidence>
<reference evidence="17" key="1">
    <citation type="journal article" date="2016" name="Nat. Commun.">
        <title>The channel catfish genome sequence provides insights into the evolution of scale formation in teleosts.</title>
        <authorList>
            <person name="Liu Z."/>
            <person name="Liu S."/>
            <person name="Yao J."/>
            <person name="Bao L."/>
            <person name="Zhang J."/>
            <person name="Li Y."/>
            <person name="Jiang C."/>
            <person name="Sun L."/>
            <person name="Wang R."/>
            <person name="Zhang Y."/>
            <person name="Zhou T."/>
            <person name="Zeng Q."/>
            <person name="Fu Q."/>
            <person name="Gao S."/>
            <person name="Li N."/>
            <person name="Koren S."/>
            <person name="Jiang Y."/>
            <person name="Zimin A."/>
            <person name="Xu P."/>
            <person name="Phillippy A.M."/>
            <person name="Geng X."/>
            <person name="Song L."/>
            <person name="Sun F."/>
            <person name="Li C."/>
            <person name="Wang X."/>
            <person name="Chen A."/>
            <person name="Jin Y."/>
            <person name="Yuan Z."/>
            <person name="Yang Y."/>
            <person name="Tan S."/>
            <person name="Peatman E."/>
            <person name="Lu J."/>
            <person name="Qin Z."/>
            <person name="Dunham R."/>
            <person name="Li Z."/>
            <person name="Sonstegard T."/>
            <person name="Feng J."/>
            <person name="Danzmann R.G."/>
            <person name="Schroeder S."/>
            <person name="Scheffler B."/>
            <person name="Duke M.V."/>
            <person name="Ballard L."/>
            <person name="Kucuktas H."/>
            <person name="Kaltenboeck L."/>
            <person name="Liu H."/>
            <person name="Armbruster J."/>
            <person name="Xie Y."/>
            <person name="Kirby M.L."/>
            <person name="Tian Y."/>
            <person name="Flanagan M.E."/>
            <person name="Mu W."/>
            <person name="Waldbieser G.C."/>
        </authorList>
    </citation>
    <scope>NUCLEOTIDE SEQUENCE [LARGE SCALE GENOMIC DNA]</scope>
    <source>
        <strain evidence="17">SDA103</strain>
    </source>
</reference>
<keyword evidence="11" id="KW-0325">Glycoprotein</keyword>
<evidence type="ECO:0000256" key="9">
    <source>
        <dbReference type="ARBA" id="ARBA00022989"/>
    </source>
</evidence>
<feature type="region of interest" description="Disordered" evidence="13">
    <location>
        <begin position="893"/>
        <end position="938"/>
    </location>
</feature>
<feature type="domain" description="Cadherin" evidence="16">
    <location>
        <begin position="31"/>
        <end position="130"/>
    </location>
</feature>
<gene>
    <name evidence="18" type="primary">LOC108277182</name>
</gene>
<evidence type="ECO:0000256" key="11">
    <source>
        <dbReference type="ARBA" id="ARBA00023180"/>
    </source>
</evidence>
<evidence type="ECO:0000256" key="1">
    <source>
        <dbReference type="ARBA" id="ARBA00003436"/>
    </source>
</evidence>
<dbReference type="Gene3D" id="2.60.40.60">
    <property type="entry name" value="Cadherins"/>
    <property type="match status" value="6"/>
</dbReference>
<keyword evidence="10 14" id="KW-0472">Membrane</keyword>
<evidence type="ECO:0000256" key="3">
    <source>
        <dbReference type="ARBA" id="ARBA00022475"/>
    </source>
</evidence>
<dbReference type="InterPro" id="IPR002126">
    <property type="entry name" value="Cadherin-like_dom"/>
</dbReference>
<evidence type="ECO:0000256" key="10">
    <source>
        <dbReference type="ARBA" id="ARBA00023136"/>
    </source>
</evidence>
<evidence type="ECO:0000256" key="5">
    <source>
        <dbReference type="ARBA" id="ARBA00022729"/>
    </source>
</evidence>
<keyword evidence="8" id="KW-0130">Cell adhesion</keyword>
<dbReference type="PROSITE" id="PS00232">
    <property type="entry name" value="CADHERIN_1"/>
    <property type="match status" value="3"/>
</dbReference>
<dbReference type="GO" id="GO:0005509">
    <property type="term" value="F:calcium ion binding"/>
    <property type="evidence" value="ECO:0007669"/>
    <property type="project" value="UniProtKB-UniRule"/>
</dbReference>
<feature type="domain" description="Cadherin" evidence="16">
    <location>
        <begin position="570"/>
        <end position="667"/>
    </location>
</feature>
<feature type="domain" description="Cadherin" evidence="16">
    <location>
        <begin position="235"/>
        <end position="342"/>
    </location>
</feature>
<dbReference type="PROSITE" id="PS50268">
    <property type="entry name" value="CADHERIN_2"/>
    <property type="match status" value="6"/>
</dbReference>
<dbReference type="FunFam" id="2.60.40.60:FF:000004">
    <property type="entry name" value="Protocadherin 1 gamma 2"/>
    <property type="match status" value="1"/>
</dbReference>
<proteinExistence type="predicted"/>
<dbReference type="RefSeq" id="XP_017345166.1">
    <property type="nucleotide sequence ID" value="XM_017489677.3"/>
</dbReference>
<keyword evidence="4 14" id="KW-0812">Transmembrane</keyword>
<dbReference type="InterPro" id="IPR031904">
    <property type="entry name" value="Cadherin_CBD"/>
</dbReference>
<dbReference type="SUPFAM" id="SSF49313">
    <property type="entry name" value="Cadherin-like"/>
    <property type="match status" value="6"/>
</dbReference>
<keyword evidence="9 14" id="KW-1133">Transmembrane helix</keyword>
<comment type="subcellular location">
    <subcellularLocation>
        <location evidence="2">Cell membrane</location>
        <topology evidence="2">Single-pass type I membrane protein</topology>
    </subcellularLocation>
</comment>
<dbReference type="PRINTS" id="PR00205">
    <property type="entry name" value="CADHERIN"/>
</dbReference>
<dbReference type="FunFam" id="2.60.40.60:FF:000007">
    <property type="entry name" value="Protocadherin alpha 2"/>
    <property type="match status" value="1"/>
</dbReference>
<keyword evidence="6" id="KW-0677">Repeat</keyword>
<evidence type="ECO:0000256" key="8">
    <source>
        <dbReference type="ARBA" id="ARBA00022889"/>
    </source>
</evidence>
<evidence type="ECO:0000256" key="12">
    <source>
        <dbReference type="PROSITE-ProRule" id="PRU00043"/>
    </source>
</evidence>
<dbReference type="GO" id="GO:0007156">
    <property type="term" value="P:homophilic cell adhesion via plasma membrane adhesion molecules"/>
    <property type="evidence" value="ECO:0007669"/>
    <property type="project" value="InterPro"/>
</dbReference>
<protein>
    <submittedName>
        <fullName evidence="18">Protocadherin alpha-2 isoform X8</fullName>
    </submittedName>
</protein>